<dbReference type="EMBL" id="JARHTQ010000009">
    <property type="protein sequence ID" value="MDF2257161.1"/>
    <property type="molecule type" value="Genomic_DNA"/>
</dbReference>
<keyword evidence="3" id="KW-1185">Reference proteome</keyword>
<reference evidence="2 3" key="1">
    <citation type="submission" date="2023-03" db="EMBL/GenBank/DDBJ databases">
        <title>Draft genome sequence of type strain Streptomyces ferralitis JCM 14344.</title>
        <authorList>
            <person name="Klaysubun C."/>
            <person name="Duangmal K."/>
        </authorList>
    </citation>
    <scope>NUCLEOTIDE SEQUENCE [LARGE SCALE GENOMIC DNA]</scope>
    <source>
        <strain evidence="2 3">JCM 14344</strain>
    </source>
</reference>
<organism evidence="2 3">
    <name type="scientific">Streptantibioticus ferralitis</name>
    <dbReference type="NCBI Taxonomy" id="236510"/>
    <lineage>
        <taxon>Bacteria</taxon>
        <taxon>Bacillati</taxon>
        <taxon>Actinomycetota</taxon>
        <taxon>Actinomycetes</taxon>
        <taxon>Kitasatosporales</taxon>
        <taxon>Streptomycetaceae</taxon>
        <taxon>Streptantibioticus</taxon>
    </lineage>
</organism>
<dbReference type="Proteomes" id="UP001220022">
    <property type="component" value="Unassembled WGS sequence"/>
</dbReference>
<evidence type="ECO:0000313" key="2">
    <source>
        <dbReference type="EMBL" id="MDF2257161.1"/>
    </source>
</evidence>
<evidence type="ECO:0000313" key="3">
    <source>
        <dbReference type="Proteomes" id="UP001220022"/>
    </source>
</evidence>
<accession>A0ABT5Z0R4</accession>
<protein>
    <recommendedName>
        <fullName evidence="4">4Fe-4S Wbl-type domain-containing protein</fullName>
    </recommendedName>
</protein>
<sequence>MSGTWWVSDAPCVGDSRFTPNDTSADALRTPMTRQLLKVCQGCPYRSQCIDLVLPRTSKFDGICGGRLWIDGTVRDECEAAHPDELTEDGSYIPHGTEAGARAHNRRGERACSLCREAGRLAQARRREMRRRVSD</sequence>
<evidence type="ECO:0008006" key="4">
    <source>
        <dbReference type="Google" id="ProtNLM"/>
    </source>
</evidence>
<gene>
    <name evidence="2" type="ORF">P2L57_15900</name>
</gene>
<feature type="region of interest" description="Disordered" evidence="1">
    <location>
        <begin position="86"/>
        <end position="107"/>
    </location>
</feature>
<dbReference type="RefSeq" id="WP_275814732.1">
    <property type="nucleotide sequence ID" value="NZ_BAAANM010000023.1"/>
</dbReference>
<comment type="caution">
    <text evidence="2">The sequence shown here is derived from an EMBL/GenBank/DDBJ whole genome shotgun (WGS) entry which is preliminary data.</text>
</comment>
<proteinExistence type="predicted"/>
<name>A0ABT5Z0R4_9ACTN</name>
<evidence type="ECO:0000256" key="1">
    <source>
        <dbReference type="SAM" id="MobiDB-lite"/>
    </source>
</evidence>